<sequence length="77" mass="8545">MASRVYRVHVFDGAYEVLHKRTLTYQLDLEGPGVDGVLDRLLQALTRAALAENEPMGSPRLEIRDATGTTVLDWMGS</sequence>
<reference evidence="2" key="1">
    <citation type="submission" date="2016-06" db="EMBL/GenBank/DDBJ databases">
        <authorList>
            <person name="Varghese N."/>
            <person name="Submissions Spin"/>
        </authorList>
    </citation>
    <scope>NUCLEOTIDE SEQUENCE [LARGE SCALE GENOMIC DNA]</scope>
    <source>
        <strain evidence="2">DSM 45794</strain>
    </source>
</reference>
<dbReference type="OrthoDB" id="3396707at2"/>
<dbReference type="RefSeq" id="WP_091568830.1">
    <property type="nucleotide sequence ID" value="NZ_FLRH01000003.1"/>
</dbReference>
<evidence type="ECO:0000313" key="2">
    <source>
        <dbReference type="Proteomes" id="UP000199558"/>
    </source>
</evidence>
<protein>
    <submittedName>
        <fullName evidence="1">Uncharacterized protein</fullName>
    </submittedName>
</protein>
<dbReference type="AlphaFoldDB" id="A0A1A9B329"/>
<evidence type="ECO:0000313" key="1">
    <source>
        <dbReference type="EMBL" id="SBT63910.1"/>
    </source>
</evidence>
<gene>
    <name evidence="1" type="ORF">GA0070622_0878</name>
</gene>
<dbReference type="EMBL" id="FLRH01000003">
    <property type="protein sequence ID" value="SBT63910.1"/>
    <property type="molecule type" value="Genomic_DNA"/>
</dbReference>
<proteinExistence type="predicted"/>
<dbReference type="STRING" id="946078.GA0070622_0878"/>
<name>A0A1A9B329_9ACTN</name>
<keyword evidence="2" id="KW-1185">Reference proteome</keyword>
<organism evidence="1 2">
    <name type="scientific">Micromonospora sediminicola</name>
    <dbReference type="NCBI Taxonomy" id="946078"/>
    <lineage>
        <taxon>Bacteria</taxon>
        <taxon>Bacillati</taxon>
        <taxon>Actinomycetota</taxon>
        <taxon>Actinomycetes</taxon>
        <taxon>Micromonosporales</taxon>
        <taxon>Micromonosporaceae</taxon>
        <taxon>Micromonospora</taxon>
    </lineage>
</organism>
<accession>A0A1A9B329</accession>
<dbReference type="Proteomes" id="UP000199558">
    <property type="component" value="Unassembled WGS sequence"/>
</dbReference>